<comment type="caution">
    <text evidence="1">The sequence shown here is derived from an EMBL/GenBank/DDBJ whole genome shotgun (WGS) entry which is preliminary data.</text>
</comment>
<sequence length="106" mass="11417">MDLSTISRKVVHLCIAISCLARRVAPASTEHTDQDTVHTNLMLNSGQSSPAFRGESSHYAQLHMLSAINGVLPSTFALRSYDQAIGAQSPSQIIVVCSRCSIEFGL</sequence>
<proteinExistence type="predicted"/>
<organism evidence="1 2">
    <name type="scientific">Mycena belliarum</name>
    <dbReference type="NCBI Taxonomy" id="1033014"/>
    <lineage>
        <taxon>Eukaryota</taxon>
        <taxon>Fungi</taxon>
        <taxon>Dikarya</taxon>
        <taxon>Basidiomycota</taxon>
        <taxon>Agaricomycotina</taxon>
        <taxon>Agaricomycetes</taxon>
        <taxon>Agaricomycetidae</taxon>
        <taxon>Agaricales</taxon>
        <taxon>Marasmiineae</taxon>
        <taxon>Mycenaceae</taxon>
        <taxon>Mycena</taxon>
    </lineage>
</organism>
<keyword evidence="2" id="KW-1185">Reference proteome</keyword>
<dbReference type="AlphaFoldDB" id="A0AAD6TUE2"/>
<accession>A0AAD6TUE2</accession>
<reference evidence="1" key="1">
    <citation type="submission" date="2023-03" db="EMBL/GenBank/DDBJ databases">
        <title>Massive genome expansion in bonnet fungi (Mycena s.s.) driven by repeated elements and novel gene families across ecological guilds.</title>
        <authorList>
            <consortium name="Lawrence Berkeley National Laboratory"/>
            <person name="Harder C.B."/>
            <person name="Miyauchi S."/>
            <person name="Viragh M."/>
            <person name="Kuo A."/>
            <person name="Thoen E."/>
            <person name="Andreopoulos B."/>
            <person name="Lu D."/>
            <person name="Skrede I."/>
            <person name="Drula E."/>
            <person name="Henrissat B."/>
            <person name="Morin E."/>
            <person name="Kohler A."/>
            <person name="Barry K."/>
            <person name="LaButti K."/>
            <person name="Morin E."/>
            <person name="Salamov A."/>
            <person name="Lipzen A."/>
            <person name="Mereny Z."/>
            <person name="Hegedus B."/>
            <person name="Baldrian P."/>
            <person name="Stursova M."/>
            <person name="Weitz H."/>
            <person name="Taylor A."/>
            <person name="Grigoriev I.V."/>
            <person name="Nagy L.G."/>
            <person name="Martin F."/>
            <person name="Kauserud H."/>
        </authorList>
    </citation>
    <scope>NUCLEOTIDE SEQUENCE</scope>
    <source>
        <strain evidence="1">CBHHK173m</strain>
    </source>
</reference>
<name>A0AAD6TUE2_9AGAR</name>
<evidence type="ECO:0000313" key="1">
    <source>
        <dbReference type="EMBL" id="KAJ7078003.1"/>
    </source>
</evidence>
<evidence type="ECO:0000313" key="2">
    <source>
        <dbReference type="Proteomes" id="UP001222325"/>
    </source>
</evidence>
<protein>
    <submittedName>
        <fullName evidence="1">Uncharacterized protein</fullName>
    </submittedName>
</protein>
<dbReference type="Proteomes" id="UP001222325">
    <property type="component" value="Unassembled WGS sequence"/>
</dbReference>
<dbReference type="EMBL" id="JARJCN010000069">
    <property type="protein sequence ID" value="KAJ7078003.1"/>
    <property type="molecule type" value="Genomic_DNA"/>
</dbReference>
<gene>
    <name evidence="1" type="ORF">B0H15DRAFT_540150</name>
</gene>